<dbReference type="Gene3D" id="1.20.1560.10">
    <property type="entry name" value="ABC transporter type 1, transmembrane domain"/>
    <property type="match status" value="1"/>
</dbReference>
<evidence type="ECO:0000313" key="9">
    <source>
        <dbReference type="EMBL" id="KAH0623850.1"/>
    </source>
</evidence>
<dbReference type="PANTHER" id="PTHR24223">
    <property type="entry name" value="ATP-BINDING CASSETTE SUB-FAMILY C"/>
    <property type="match status" value="1"/>
</dbReference>
<evidence type="ECO:0000256" key="2">
    <source>
        <dbReference type="ARBA" id="ARBA00022692"/>
    </source>
</evidence>
<evidence type="ECO:0000256" key="6">
    <source>
        <dbReference type="ARBA" id="ARBA00023136"/>
    </source>
</evidence>
<evidence type="ECO:0000256" key="3">
    <source>
        <dbReference type="ARBA" id="ARBA00022741"/>
    </source>
</evidence>
<dbReference type="InterPro" id="IPR036640">
    <property type="entry name" value="ABC1_TM_sf"/>
</dbReference>
<reference evidence="9 10" key="1">
    <citation type="journal article" date="2022" name="Gigascience">
        <title>A chromosome-level genome assembly and annotation of the desert horned lizard, Phrynosoma platyrhinos, provides insight into chromosomal rearrangements among reptiles.</title>
        <authorList>
            <person name="Koochekian N."/>
            <person name="Ascanio A."/>
            <person name="Farleigh K."/>
            <person name="Card D.C."/>
            <person name="Schield D.R."/>
            <person name="Castoe T.A."/>
            <person name="Jezkova T."/>
        </authorList>
    </citation>
    <scope>NUCLEOTIDE SEQUENCE [LARGE SCALE GENOMIC DNA]</scope>
    <source>
        <strain evidence="9">NK-2021</strain>
    </source>
</reference>
<dbReference type="EMBL" id="JAIPUX010001880">
    <property type="protein sequence ID" value="KAH0623850.1"/>
    <property type="molecule type" value="Genomic_DNA"/>
</dbReference>
<gene>
    <name evidence="9" type="ORF">JD844_007019</name>
</gene>
<keyword evidence="10" id="KW-1185">Reference proteome</keyword>
<dbReference type="Pfam" id="PF00664">
    <property type="entry name" value="ABC_membrane"/>
    <property type="match status" value="1"/>
</dbReference>
<evidence type="ECO:0000256" key="4">
    <source>
        <dbReference type="ARBA" id="ARBA00022840"/>
    </source>
</evidence>
<keyword evidence="3" id="KW-0547">Nucleotide-binding</keyword>
<keyword evidence="4" id="KW-0067">ATP-binding</keyword>
<feature type="transmembrane region" description="Helical" evidence="7">
    <location>
        <begin position="395"/>
        <end position="414"/>
    </location>
</feature>
<comment type="caution">
    <text evidence="9">The sequence shown here is derived from an EMBL/GenBank/DDBJ whole genome shotgun (WGS) entry which is preliminary data.</text>
</comment>
<name>A0ABQ7T2P5_PHRPL</name>
<keyword evidence="2 7" id="KW-0812">Transmembrane</keyword>
<keyword evidence="5 7" id="KW-1133">Transmembrane helix</keyword>
<evidence type="ECO:0000259" key="8">
    <source>
        <dbReference type="PROSITE" id="PS50929"/>
    </source>
</evidence>
<organism evidence="9 10">
    <name type="scientific">Phrynosoma platyrhinos</name>
    <name type="common">Desert horned lizard</name>
    <dbReference type="NCBI Taxonomy" id="52577"/>
    <lineage>
        <taxon>Eukaryota</taxon>
        <taxon>Metazoa</taxon>
        <taxon>Chordata</taxon>
        <taxon>Craniata</taxon>
        <taxon>Vertebrata</taxon>
        <taxon>Euteleostomi</taxon>
        <taxon>Lepidosauria</taxon>
        <taxon>Squamata</taxon>
        <taxon>Bifurcata</taxon>
        <taxon>Unidentata</taxon>
        <taxon>Episquamata</taxon>
        <taxon>Toxicofera</taxon>
        <taxon>Iguania</taxon>
        <taxon>Phrynosomatidae</taxon>
        <taxon>Phrynosomatinae</taxon>
        <taxon>Phrynosoma</taxon>
    </lineage>
</organism>
<protein>
    <recommendedName>
        <fullName evidence="8">ABC transmembrane type-1 domain-containing protein</fullName>
    </recommendedName>
</protein>
<feature type="transmembrane region" description="Helical" evidence="7">
    <location>
        <begin position="20"/>
        <end position="44"/>
    </location>
</feature>
<dbReference type="SUPFAM" id="SSF90123">
    <property type="entry name" value="ABC transporter transmembrane region"/>
    <property type="match status" value="1"/>
</dbReference>
<feature type="domain" description="ABC transmembrane type-1" evidence="8">
    <location>
        <begin position="338"/>
        <end position="431"/>
    </location>
</feature>
<accession>A0ABQ7T2P5</accession>
<dbReference type="Proteomes" id="UP000826234">
    <property type="component" value="Unassembled WGS sequence"/>
</dbReference>
<dbReference type="PROSITE" id="PS50929">
    <property type="entry name" value="ABC_TM1F"/>
    <property type="match status" value="1"/>
</dbReference>
<feature type="non-terminal residue" evidence="9">
    <location>
        <position position="1"/>
    </location>
</feature>
<evidence type="ECO:0000256" key="1">
    <source>
        <dbReference type="ARBA" id="ARBA00022448"/>
    </source>
</evidence>
<dbReference type="PANTHER" id="PTHR24223:SF176">
    <property type="entry name" value="ATP-BINDING CASSETTE SUB-FAMILY C MEMBER 2"/>
    <property type="match status" value="1"/>
</dbReference>
<evidence type="ECO:0000256" key="5">
    <source>
        <dbReference type="ARBA" id="ARBA00022989"/>
    </source>
</evidence>
<feature type="transmembrane region" description="Helical" evidence="7">
    <location>
        <begin position="50"/>
        <end position="70"/>
    </location>
</feature>
<dbReference type="InterPro" id="IPR050173">
    <property type="entry name" value="ABC_transporter_C-like"/>
</dbReference>
<evidence type="ECO:0000313" key="10">
    <source>
        <dbReference type="Proteomes" id="UP000826234"/>
    </source>
</evidence>
<feature type="transmembrane region" description="Helical" evidence="7">
    <location>
        <begin position="82"/>
        <end position="103"/>
    </location>
</feature>
<proteinExistence type="predicted"/>
<evidence type="ECO:0000256" key="7">
    <source>
        <dbReference type="SAM" id="Phobius"/>
    </source>
</evidence>
<keyword evidence="1" id="KW-0813">Transport</keyword>
<keyword evidence="6 7" id="KW-0472">Membrane</keyword>
<sequence>NSSLLDREDADLPLCFEQTVLVLTVLLLLLALAELVFTVVEILGYHDNPAVQYTNPTLYLVTWALVFLIHDSRRFTMRRDSAVLFLFLILSVLCGVFQLQTLIRQAIQVSSMRVVFARFPLLQGSIASVPHFSFFVASYGLQLLLLIISVISDIAPEMKEAAKKNPEIAASILSLVTFHWYNSIVVKGYRKPLEMEDIWELKDADKTQKVLGTFEKHMKTGVKKAQRALEIRQRKKKQHLAATDYRNGLSKTQSLDVLVMEEKEKKEKKKSAKGDSKSDYTKGWLMLAVIRTFSGNLLQSVALKLIHDLLVFVSPQLLKKLTLIVSFCNNCICCLQALTISNAYRKESTVGETVNLMSADAQRFMDFTNFVHQLWSSPVQIVLSLVFLWQELGPSVLAGLGVMVLLIPINALMVHKARTIQVSAHLLLKRR</sequence>
<dbReference type="InterPro" id="IPR011527">
    <property type="entry name" value="ABC1_TM_dom"/>
</dbReference>